<keyword evidence="5" id="KW-1185">Reference proteome</keyword>
<dbReference type="GO" id="GO:0010181">
    <property type="term" value="F:FMN binding"/>
    <property type="evidence" value="ECO:0007669"/>
    <property type="project" value="InterPro"/>
</dbReference>
<dbReference type="InterPro" id="IPR013785">
    <property type="entry name" value="Aldolase_TIM"/>
</dbReference>
<dbReference type="EMBL" id="JADFTS010000006">
    <property type="protein sequence ID" value="KAF9603561.1"/>
    <property type="molecule type" value="Genomic_DNA"/>
</dbReference>
<dbReference type="GO" id="GO:0016491">
    <property type="term" value="F:oxidoreductase activity"/>
    <property type="evidence" value="ECO:0007669"/>
    <property type="project" value="InterPro"/>
</dbReference>
<protein>
    <submittedName>
        <fullName evidence="4">Uncharacterized protein</fullName>
    </submittedName>
</protein>
<keyword evidence="1" id="KW-0285">Flavoprotein</keyword>
<dbReference type="PANTHER" id="PTHR22893">
    <property type="entry name" value="NADH OXIDOREDUCTASE-RELATED"/>
    <property type="match status" value="1"/>
</dbReference>
<evidence type="ECO:0000256" key="1">
    <source>
        <dbReference type="ARBA" id="ARBA00022630"/>
    </source>
</evidence>
<organism evidence="4 5">
    <name type="scientific">Coptis chinensis</name>
    <dbReference type="NCBI Taxonomy" id="261450"/>
    <lineage>
        <taxon>Eukaryota</taxon>
        <taxon>Viridiplantae</taxon>
        <taxon>Streptophyta</taxon>
        <taxon>Embryophyta</taxon>
        <taxon>Tracheophyta</taxon>
        <taxon>Spermatophyta</taxon>
        <taxon>Magnoliopsida</taxon>
        <taxon>Ranunculales</taxon>
        <taxon>Ranunculaceae</taxon>
        <taxon>Coptidoideae</taxon>
        <taxon>Coptis</taxon>
    </lineage>
</organism>
<dbReference type="Proteomes" id="UP000631114">
    <property type="component" value="Unassembled WGS sequence"/>
</dbReference>
<dbReference type="AlphaFoldDB" id="A0A835HRI8"/>
<dbReference type="PANTHER" id="PTHR22893:SF91">
    <property type="entry name" value="NADPH DEHYDROGENASE 2-RELATED"/>
    <property type="match status" value="1"/>
</dbReference>
<evidence type="ECO:0000256" key="2">
    <source>
        <dbReference type="ARBA" id="ARBA00022643"/>
    </source>
</evidence>
<accession>A0A835HRI8</accession>
<reference evidence="4 5" key="1">
    <citation type="submission" date="2020-10" db="EMBL/GenBank/DDBJ databases">
        <title>The Coptis chinensis genome and diversification of protoberbering-type alkaloids.</title>
        <authorList>
            <person name="Wang B."/>
            <person name="Shu S."/>
            <person name="Song C."/>
            <person name="Liu Y."/>
        </authorList>
    </citation>
    <scope>NUCLEOTIDE SEQUENCE [LARGE SCALE GENOMIC DNA]</scope>
    <source>
        <strain evidence="4">HL-2020</strain>
        <tissue evidence="4">Leaf</tissue>
    </source>
</reference>
<keyword evidence="3" id="KW-0521">NADP</keyword>
<proteinExistence type="predicted"/>
<dbReference type="OrthoDB" id="1927795at2759"/>
<gene>
    <name evidence="4" type="ORF">IFM89_037060</name>
</gene>
<dbReference type="InterPro" id="IPR045247">
    <property type="entry name" value="Oye-like"/>
</dbReference>
<evidence type="ECO:0000256" key="3">
    <source>
        <dbReference type="ARBA" id="ARBA00022857"/>
    </source>
</evidence>
<evidence type="ECO:0000313" key="5">
    <source>
        <dbReference type="Proteomes" id="UP000631114"/>
    </source>
</evidence>
<evidence type="ECO:0000313" key="4">
    <source>
        <dbReference type="EMBL" id="KAF9603561.1"/>
    </source>
</evidence>
<feature type="non-terminal residue" evidence="4">
    <location>
        <position position="93"/>
    </location>
</feature>
<keyword evidence="2" id="KW-0288">FMN</keyword>
<dbReference type="Gene3D" id="3.20.20.70">
    <property type="entry name" value="Aldolase class I"/>
    <property type="match status" value="1"/>
</dbReference>
<dbReference type="SUPFAM" id="SSF51395">
    <property type="entry name" value="FMN-linked oxidoreductases"/>
    <property type="match status" value="1"/>
</dbReference>
<comment type="caution">
    <text evidence="4">The sequence shown here is derived from an EMBL/GenBank/DDBJ whole genome shotgun (WGS) entry which is preliminary data.</text>
</comment>
<sequence>YPDTPGIWTEEQVETWKPIAVHVKGGFQPNGQAPISCTDKSLTVQNVALSLSPPWLLETEELPQIVNDFRIAARNAIEAGNKTAYPRHSLTHC</sequence>
<name>A0A835HRI8_9MAGN</name>